<dbReference type="InterPro" id="IPR027417">
    <property type="entry name" value="P-loop_NTPase"/>
</dbReference>
<dbReference type="EMBL" id="JBHMAF010000195">
    <property type="protein sequence ID" value="MFB9761639.1"/>
    <property type="molecule type" value="Genomic_DNA"/>
</dbReference>
<dbReference type="Gene3D" id="3.40.50.300">
    <property type="entry name" value="P-loop containing nucleotide triphosphate hydrolases"/>
    <property type="match status" value="1"/>
</dbReference>
<protein>
    <submittedName>
        <fullName evidence="2">AAA domain-containing protein</fullName>
    </submittedName>
</protein>
<comment type="caution">
    <text evidence="2">The sequence shown here is derived from an EMBL/GenBank/DDBJ whole genome shotgun (WGS) entry which is preliminary data.</text>
</comment>
<feature type="domain" description="DNA2/NAM7 helicase helicase" evidence="1">
    <location>
        <begin position="275"/>
        <end position="363"/>
    </location>
</feature>
<proteinExistence type="predicted"/>
<dbReference type="Pfam" id="PF13086">
    <property type="entry name" value="AAA_11"/>
    <property type="match status" value="1"/>
</dbReference>
<keyword evidence="3" id="KW-1185">Reference proteome</keyword>
<organism evidence="2 3">
    <name type="scientific">Ectobacillus funiculus</name>
    <dbReference type="NCBI Taxonomy" id="137993"/>
    <lineage>
        <taxon>Bacteria</taxon>
        <taxon>Bacillati</taxon>
        <taxon>Bacillota</taxon>
        <taxon>Bacilli</taxon>
        <taxon>Bacillales</taxon>
        <taxon>Bacillaceae</taxon>
        <taxon>Ectobacillus</taxon>
    </lineage>
</organism>
<dbReference type="RefSeq" id="WP_379951789.1">
    <property type="nucleotide sequence ID" value="NZ_JBHMAF010000195.1"/>
</dbReference>
<evidence type="ECO:0000313" key="2">
    <source>
        <dbReference type="EMBL" id="MFB9761639.1"/>
    </source>
</evidence>
<dbReference type="InterPro" id="IPR041677">
    <property type="entry name" value="DNA2/NAM7_AAA_11"/>
</dbReference>
<evidence type="ECO:0000259" key="1">
    <source>
        <dbReference type="Pfam" id="PF13086"/>
    </source>
</evidence>
<reference evidence="2 3" key="1">
    <citation type="submission" date="2024-09" db="EMBL/GenBank/DDBJ databases">
        <authorList>
            <person name="Sun Q."/>
            <person name="Mori K."/>
        </authorList>
    </citation>
    <scope>NUCLEOTIDE SEQUENCE [LARGE SCALE GENOMIC DNA]</scope>
    <source>
        <strain evidence="2 3">JCM 11201</strain>
    </source>
</reference>
<evidence type="ECO:0000313" key="3">
    <source>
        <dbReference type="Proteomes" id="UP001589609"/>
    </source>
</evidence>
<sequence length="397" mass="45962">MEAVLKAWHFVENLTPGAVPTIPGTKLGKRMKTKMQPRVRLTNLKEQLWNEVELTNPKKDRLIFTYYLDCYVQNTLILFLRERFGIKDEIINANWNKNFSMTFSVNEQGKYIEESLFIPSLQLLITELAVNGRYEIESFSENHFLMMKEWEEFANSVFIDGVNEASILQLLKRYDETFHRLSTQSIHNAQHYIEISILKKDEPLELRNFTSFYAADLENILRHKPNATLQQFLEGRQLAVNINEDRHAIENIIQPKNLPVGRWPSTNQYRLSLMQQIAVNQIVNENESINSVNGPPGTGKTTLLKDIFAQIIVNRAMEMAKFAEPMQAFEGNKLFLTKSLTKFKMVIASSNNGAVENISKDLPKLAELKLDDSKCPYDKEYLNEINKLYKLNLIFTS</sequence>
<dbReference type="SUPFAM" id="SSF52540">
    <property type="entry name" value="P-loop containing nucleoside triphosphate hydrolases"/>
    <property type="match status" value="1"/>
</dbReference>
<dbReference type="Proteomes" id="UP001589609">
    <property type="component" value="Unassembled WGS sequence"/>
</dbReference>
<gene>
    <name evidence="2" type="ORF">ACFFMS_25710</name>
</gene>
<accession>A0ABV5WLW3</accession>
<name>A0ABV5WLW3_9BACI</name>